<evidence type="ECO:0000256" key="2">
    <source>
        <dbReference type="SAM" id="MobiDB-lite"/>
    </source>
</evidence>
<protein>
    <submittedName>
        <fullName evidence="3">Uncharacterized protein</fullName>
    </submittedName>
</protein>
<accession>V8N8E9</accession>
<dbReference type="SUPFAM" id="SSF52266">
    <property type="entry name" value="SGNH hydrolase"/>
    <property type="match status" value="1"/>
</dbReference>
<reference evidence="3 4" key="1">
    <citation type="journal article" date="2013" name="Proc. Natl. Acad. Sci. U.S.A.">
        <title>The king cobra genome reveals dynamic gene evolution and adaptation in the snake venom system.</title>
        <authorList>
            <person name="Vonk F.J."/>
            <person name="Casewell N.R."/>
            <person name="Henkel C.V."/>
            <person name="Heimberg A.M."/>
            <person name="Jansen H.J."/>
            <person name="McCleary R.J."/>
            <person name="Kerkkamp H.M."/>
            <person name="Vos R.A."/>
            <person name="Guerreiro I."/>
            <person name="Calvete J.J."/>
            <person name="Wuster W."/>
            <person name="Woods A.E."/>
            <person name="Logan J.M."/>
            <person name="Harrison R.A."/>
            <person name="Castoe T.A."/>
            <person name="de Koning A.P."/>
            <person name="Pollock D.D."/>
            <person name="Yandell M."/>
            <person name="Calderon D."/>
            <person name="Renjifo C."/>
            <person name="Currier R.B."/>
            <person name="Salgado D."/>
            <person name="Pla D."/>
            <person name="Sanz L."/>
            <person name="Hyder A.S."/>
            <person name="Ribeiro J.M."/>
            <person name="Arntzen J.W."/>
            <person name="van den Thillart G.E."/>
            <person name="Boetzer M."/>
            <person name="Pirovano W."/>
            <person name="Dirks R.P."/>
            <person name="Spaink H.P."/>
            <person name="Duboule D."/>
            <person name="McGlinn E."/>
            <person name="Kini R.M."/>
            <person name="Richardson M.K."/>
        </authorList>
    </citation>
    <scope>NUCLEOTIDE SEQUENCE</scope>
    <source>
        <tissue evidence="3">Blood</tissue>
    </source>
</reference>
<dbReference type="AlphaFoldDB" id="V8N8E9"/>
<name>V8N8E9_OPHHA</name>
<gene>
    <name evidence="3" type="ORF">L345_16345</name>
</gene>
<dbReference type="OrthoDB" id="9975373at2759"/>
<comment type="caution">
    <text evidence="3">The sequence shown here is derived from an EMBL/GenBank/DDBJ whole genome shotgun (WGS) entry which is preliminary data.</text>
</comment>
<evidence type="ECO:0000313" key="4">
    <source>
        <dbReference type="Proteomes" id="UP000018936"/>
    </source>
</evidence>
<keyword evidence="4" id="KW-1185">Reference proteome</keyword>
<evidence type="ECO:0000313" key="3">
    <source>
        <dbReference type="EMBL" id="ETE57933.1"/>
    </source>
</evidence>
<dbReference type="Proteomes" id="UP000018936">
    <property type="component" value="Unassembled WGS sequence"/>
</dbReference>
<comment type="similarity">
    <text evidence="1">Belongs to the PC-esterase family.</text>
</comment>
<evidence type="ECO:0000256" key="1">
    <source>
        <dbReference type="ARBA" id="ARBA00037957"/>
    </source>
</evidence>
<feature type="region of interest" description="Disordered" evidence="2">
    <location>
        <begin position="163"/>
        <end position="192"/>
    </location>
</feature>
<sequence>MKKTSFLLAEIHDFTSKEAQQLLHNKFVVSRSGNDYHLVRQYRTPHHLVRFYFITRAYSSYMESILNDFREALEADLVPDQPCKVSAQDMIEANFYSANLAQRFWFDVLDLHYYFRFLQDFHSPDGIHWHFRAHRYLTKLLLTHLAEAWQVQLEKQRLLMGKHSEVSKSRESEEREPYLSSADPHPVDQQFS</sequence>
<feature type="compositionally biased region" description="Basic and acidic residues" evidence="2">
    <location>
        <begin position="163"/>
        <end position="177"/>
    </location>
</feature>
<dbReference type="PANTHER" id="PTHR14469:SF0">
    <property type="entry name" value="FAMILY WITH SEQUENCE SIMILARITY 113"/>
    <property type="match status" value="1"/>
</dbReference>
<dbReference type="EMBL" id="AZIM01007495">
    <property type="protein sequence ID" value="ETE57933.1"/>
    <property type="molecule type" value="Genomic_DNA"/>
</dbReference>
<proteinExistence type="inferred from homology"/>
<feature type="non-terminal residue" evidence="3">
    <location>
        <position position="1"/>
    </location>
</feature>
<dbReference type="PANTHER" id="PTHR14469">
    <property type="entry name" value="SARCOMA ANTIGEN NY-SAR-23"/>
    <property type="match status" value="1"/>
</dbReference>
<organism evidence="3 4">
    <name type="scientific">Ophiophagus hannah</name>
    <name type="common">King cobra</name>
    <name type="synonym">Naja hannah</name>
    <dbReference type="NCBI Taxonomy" id="8665"/>
    <lineage>
        <taxon>Eukaryota</taxon>
        <taxon>Metazoa</taxon>
        <taxon>Chordata</taxon>
        <taxon>Craniata</taxon>
        <taxon>Vertebrata</taxon>
        <taxon>Euteleostomi</taxon>
        <taxon>Lepidosauria</taxon>
        <taxon>Squamata</taxon>
        <taxon>Bifurcata</taxon>
        <taxon>Unidentata</taxon>
        <taxon>Episquamata</taxon>
        <taxon>Toxicofera</taxon>
        <taxon>Serpentes</taxon>
        <taxon>Colubroidea</taxon>
        <taxon>Elapidae</taxon>
        <taxon>Elapinae</taxon>
        <taxon>Ophiophagus</taxon>
    </lineage>
</organism>